<accession>A0A7J8ZIB4</accession>
<comment type="caution">
    <text evidence="1">The sequence shown here is derived from an EMBL/GenBank/DDBJ whole genome shotgun (WGS) entry which is preliminary data.</text>
</comment>
<reference evidence="1 2" key="1">
    <citation type="journal article" date="2019" name="Genome Biol. Evol.">
        <title>Insights into the evolution of the New World diploid cottons (Gossypium, subgenus Houzingenia) based on genome sequencing.</title>
        <authorList>
            <person name="Grover C.E."/>
            <person name="Arick M.A. 2nd"/>
            <person name="Thrash A."/>
            <person name="Conover J.L."/>
            <person name="Sanders W.S."/>
            <person name="Peterson D.G."/>
            <person name="Frelichowski J.E."/>
            <person name="Scheffler J.A."/>
            <person name="Scheffler B.E."/>
            <person name="Wendel J.F."/>
        </authorList>
    </citation>
    <scope>NUCLEOTIDE SEQUENCE [LARGE SCALE GENOMIC DNA]</scope>
    <source>
        <strain evidence="1">4</strain>
        <tissue evidence="1">Leaf</tissue>
    </source>
</reference>
<evidence type="ECO:0000313" key="1">
    <source>
        <dbReference type="EMBL" id="MBA0711597.1"/>
    </source>
</evidence>
<dbReference type="EMBL" id="JABEZV010000005">
    <property type="protein sequence ID" value="MBA0711597.1"/>
    <property type="molecule type" value="Genomic_DNA"/>
</dbReference>
<gene>
    <name evidence="1" type="ORF">Golax_010761</name>
</gene>
<feature type="non-terminal residue" evidence="1">
    <location>
        <position position="1"/>
    </location>
</feature>
<keyword evidence="2" id="KW-1185">Reference proteome</keyword>
<name>A0A7J8ZIB4_9ROSI</name>
<dbReference type="AlphaFoldDB" id="A0A7J8ZIB4"/>
<proteinExistence type="predicted"/>
<evidence type="ECO:0000313" key="2">
    <source>
        <dbReference type="Proteomes" id="UP000593574"/>
    </source>
</evidence>
<organism evidence="1 2">
    <name type="scientific">Gossypium laxum</name>
    <dbReference type="NCBI Taxonomy" id="34288"/>
    <lineage>
        <taxon>Eukaryota</taxon>
        <taxon>Viridiplantae</taxon>
        <taxon>Streptophyta</taxon>
        <taxon>Embryophyta</taxon>
        <taxon>Tracheophyta</taxon>
        <taxon>Spermatophyta</taxon>
        <taxon>Magnoliopsida</taxon>
        <taxon>eudicotyledons</taxon>
        <taxon>Gunneridae</taxon>
        <taxon>Pentapetalae</taxon>
        <taxon>rosids</taxon>
        <taxon>malvids</taxon>
        <taxon>Malvales</taxon>
        <taxon>Malvaceae</taxon>
        <taxon>Malvoideae</taxon>
        <taxon>Gossypium</taxon>
    </lineage>
</organism>
<dbReference type="Proteomes" id="UP000593574">
    <property type="component" value="Unassembled WGS sequence"/>
</dbReference>
<protein>
    <submittedName>
        <fullName evidence="1">Uncharacterized protein</fullName>
    </submittedName>
</protein>
<sequence>MKKLSSTPLRTAPQLVRFDNRLVVGDYSCCIDWLEDALRFLDLKATRCFKEKIVSAEWVELEAFEESLKVANSFNISKAVFGSDCASLASGQAGNFKKSRIFFIPNKIEGVRWQLFDILGVHTPLDHGRYLGVPSLECGMGFRNLRFFNLAMVAKQGWKLFSNPILFSINFSKLN</sequence>